<reference evidence="2 3" key="1">
    <citation type="journal article" date="2023" name="Commun. Biol.">
        <title>Genome analysis of Parmales, the sister group of diatoms, reveals the evolutionary specialization of diatoms from phago-mixotrophs to photoautotrophs.</title>
        <authorList>
            <person name="Ban H."/>
            <person name="Sato S."/>
            <person name="Yoshikawa S."/>
            <person name="Yamada K."/>
            <person name="Nakamura Y."/>
            <person name="Ichinomiya M."/>
            <person name="Sato N."/>
            <person name="Blanc-Mathieu R."/>
            <person name="Endo H."/>
            <person name="Kuwata A."/>
            <person name="Ogata H."/>
        </authorList>
    </citation>
    <scope>NUCLEOTIDE SEQUENCE [LARGE SCALE GENOMIC DNA]</scope>
</reference>
<feature type="region of interest" description="Disordered" evidence="1">
    <location>
        <begin position="1"/>
        <end position="93"/>
    </location>
</feature>
<gene>
    <name evidence="2" type="ORF">TeGR_g3950</name>
</gene>
<feature type="compositionally biased region" description="Basic and acidic residues" evidence="1">
    <location>
        <begin position="253"/>
        <end position="270"/>
    </location>
</feature>
<evidence type="ECO:0000256" key="1">
    <source>
        <dbReference type="SAM" id="MobiDB-lite"/>
    </source>
</evidence>
<name>A0ABQ6N5R5_9STRA</name>
<feature type="compositionally biased region" description="Low complexity" evidence="1">
    <location>
        <begin position="12"/>
        <end position="27"/>
    </location>
</feature>
<organism evidence="2 3">
    <name type="scientific">Tetraparma gracilis</name>
    <dbReference type="NCBI Taxonomy" id="2962635"/>
    <lineage>
        <taxon>Eukaryota</taxon>
        <taxon>Sar</taxon>
        <taxon>Stramenopiles</taxon>
        <taxon>Ochrophyta</taxon>
        <taxon>Bolidophyceae</taxon>
        <taxon>Parmales</taxon>
        <taxon>Triparmaceae</taxon>
        <taxon>Tetraparma</taxon>
    </lineage>
</organism>
<protein>
    <submittedName>
        <fullName evidence="2">Uncharacterized protein</fullName>
    </submittedName>
</protein>
<proteinExistence type="predicted"/>
<dbReference type="EMBL" id="BRYB01002155">
    <property type="protein sequence ID" value="GMI40453.1"/>
    <property type="molecule type" value="Genomic_DNA"/>
</dbReference>
<evidence type="ECO:0000313" key="2">
    <source>
        <dbReference type="EMBL" id="GMI40453.1"/>
    </source>
</evidence>
<sequence length="354" mass="37633">MSDARPKSAAFPTRPSGSGPSNPRPNTAANPPKGKGRRAERGSPRSNARSLSPRPSWKADANLFATESAQPSPYIPLSRQNAAPAAKQPAGDRELELERSVALLKKSVAAMRERGIARDGTVRRLEGELAQSIRDNAALLLAAGGGGGGASAGVRRSVEKSEVVRRMRGRVASLERRLEDGDRHLAGVMRSANATGLLEMAAARDEYYREVLRLGALVEEARKDRDRLGAALDAALDRAGEGEAAAAAAAAGKADEKKEEAGEGAEAGRVEASRVEQLKSVVRAQQARIHSLKARLSAAGRGSPRKSAAAKGNVIRQLALGHDLQGQAKARARVEAKKRGEREEERERGRKLQL</sequence>
<keyword evidence="3" id="KW-1185">Reference proteome</keyword>
<feature type="compositionally biased region" description="Basic and acidic residues" evidence="1">
    <location>
        <begin position="332"/>
        <end position="354"/>
    </location>
</feature>
<feature type="region of interest" description="Disordered" evidence="1">
    <location>
        <begin position="250"/>
        <end position="270"/>
    </location>
</feature>
<feature type="non-terminal residue" evidence="2">
    <location>
        <position position="354"/>
    </location>
</feature>
<feature type="region of interest" description="Disordered" evidence="1">
    <location>
        <begin position="294"/>
        <end position="313"/>
    </location>
</feature>
<comment type="caution">
    <text evidence="2">The sequence shown here is derived from an EMBL/GenBank/DDBJ whole genome shotgun (WGS) entry which is preliminary data.</text>
</comment>
<dbReference type="Proteomes" id="UP001165060">
    <property type="component" value="Unassembled WGS sequence"/>
</dbReference>
<accession>A0ABQ6N5R5</accession>
<evidence type="ECO:0000313" key="3">
    <source>
        <dbReference type="Proteomes" id="UP001165060"/>
    </source>
</evidence>
<feature type="region of interest" description="Disordered" evidence="1">
    <location>
        <begin position="320"/>
        <end position="354"/>
    </location>
</feature>